<name>A0A8A4THA6_SULCO</name>
<evidence type="ECO:0000313" key="3">
    <source>
        <dbReference type="EMBL" id="QTD48191.1"/>
    </source>
</evidence>
<dbReference type="PROSITE" id="PS50234">
    <property type="entry name" value="VWFA"/>
    <property type="match status" value="1"/>
</dbReference>
<dbReference type="Proteomes" id="UP000663929">
    <property type="component" value="Chromosome"/>
</dbReference>
<organism evidence="3 4">
    <name type="scientific">Sulfidibacter corallicola</name>
    <dbReference type="NCBI Taxonomy" id="2818388"/>
    <lineage>
        <taxon>Bacteria</taxon>
        <taxon>Pseudomonadati</taxon>
        <taxon>Acidobacteriota</taxon>
        <taxon>Holophagae</taxon>
        <taxon>Acanthopleuribacterales</taxon>
        <taxon>Acanthopleuribacteraceae</taxon>
        <taxon>Sulfidibacter</taxon>
    </lineage>
</organism>
<accession>A0A8A4THA6</accession>
<feature type="signal peptide" evidence="1">
    <location>
        <begin position="1"/>
        <end position="23"/>
    </location>
</feature>
<dbReference type="SUPFAM" id="SSF53300">
    <property type="entry name" value="vWA-like"/>
    <property type="match status" value="1"/>
</dbReference>
<dbReference type="CDD" id="cd00198">
    <property type="entry name" value="vWFA"/>
    <property type="match status" value="1"/>
</dbReference>
<evidence type="ECO:0000313" key="4">
    <source>
        <dbReference type="Proteomes" id="UP000663929"/>
    </source>
</evidence>
<protein>
    <submittedName>
        <fullName evidence="3">VWA domain-containing protein</fullName>
    </submittedName>
</protein>
<dbReference type="InterPro" id="IPR017802">
    <property type="entry name" value="VWFA-rel_acidobac-type"/>
</dbReference>
<feature type="chain" id="PRO_5035280618" evidence="1">
    <location>
        <begin position="24"/>
        <end position="705"/>
    </location>
</feature>
<dbReference type="InterPro" id="IPR036465">
    <property type="entry name" value="vWFA_dom_sf"/>
</dbReference>
<dbReference type="RefSeq" id="WP_237377849.1">
    <property type="nucleotide sequence ID" value="NZ_CP071793.1"/>
</dbReference>
<evidence type="ECO:0000256" key="1">
    <source>
        <dbReference type="SAM" id="SignalP"/>
    </source>
</evidence>
<dbReference type="Gene3D" id="2.60.40.10">
    <property type="entry name" value="Immunoglobulins"/>
    <property type="match status" value="1"/>
</dbReference>
<dbReference type="NCBIfam" id="TIGR03436">
    <property type="entry name" value="acidobact_VWFA"/>
    <property type="match status" value="1"/>
</dbReference>
<feature type="domain" description="VWFA" evidence="2">
    <location>
        <begin position="495"/>
        <end position="668"/>
    </location>
</feature>
<keyword evidence="1" id="KW-0732">Signal</keyword>
<evidence type="ECO:0000259" key="2">
    <source>
        <dbReference type="PROSITE" id="PS50234"/>
    </source>
</evidence>
<dbReference type="SMART" id="SM00327">
    <property type="entry name" value="VWA"/>
    <property type="match status" value="1"/>
</dbReference>
<dbReference type="Gene3D" id="3.40.50.410">
    <property type="entry name" value="von Willebrand factor, type A domain"/>
    <property type="match status" value="1"/>
</dbReference>
<dbReference type="AlphaFoldDB" id="A0A8A4THA6"/>
<proteinExistence type="predicted"/>
<keyword evidence="4" id="KW-1185">Reference proteome</keyword>
<reference evidence="3" key="1">
    <citation type="submission" date="2021-03" db="EMBL/GenBank/DDBJ databases">
        <title>Acanthopleuribacteraceae sp. M133.</title>
        <authorList>
            <person name="Wang G."/>
        </authorList>
    </citation>
    <scope>NUCLEOTIDE SEQUENCE</scope>
    <source>
        <strain evidence="3">M133</strain>
    </source>
</reference>
<sequence length="705" mass="80202">MTSSSSFARSATLCVLMTLPLFATKDIHFFALEVQPEDTQIVVRANPEPLLAYKLIKNDDYSLDKNLYDNILDTPFRQTAFLMRTLERNRGSIYDGKADNLPVISYRFELAVRDMTGEILTEREYKVVIGLDKTPGTGVILCEGLTEPITFPINMLTKPQVYREFLHDAVFPFDKVQFPMPAGEEFLVDLYYKWPRVEVEKKDFNVFDLFPSLILWDKDLITKIKINLGSTYVKKTSASLEQTQDYQLKTFRQALDIYGKALSDIEGGKGGVYADLEEYVQLVPDDKKALKRLMDQYLAEGLDDEAFSLISRFQPLFATIREGLKNQRSLAGKAENRRNQLLGRRARFEQSEKVTLKITSPVDNDLVTGTTNLEFTMAGNESPILLVECFLEEERIARITAPPFKVPFTVDGNFGKLTLRVVAYFEDETYQEDEITVDTLKVDEEERVQLVALHASVFNLRGEAGRELAKEDFVLKENKKEVEIAHFRKDTAPLRIAIILDTSISMFGEKLYRAMYSVKTFVSKLGPEDRVAIYTFDSKVLKLSDFTNDFDDLTPKIMTISPLGATRLYDAMLIANDALVGQNGTKIMIVVSDGDDSDSATTDIHVAGALRNSPVMVYPIILPGGIFPEPLEAANFLESMARLTGSIYTKVTRVKNLDEKFDRIYADFKSFYYIDYYSSEFNPARRDLRLRLKKGGTRVRFRTLN</sequence>
<dbReference type="InterPro" id="IPR013783">
    <property type="entry name" value="Ig-like_fold"/>
</dbReference>
<dbReference type="KEGG" id="scor:J3U87_21610"/>
<gene>
    <name evidence="3" type="ORF">J3U87_21610</name>
</gene>
<dbReference type="EMBL" id="CP071793">
    <property type="protein sequence ID" value="QTD48191.1"/>
    <property type="molecule type" value="Genomic_DNA"/>
</dbReference>
<dbReference type="Pfam" id="PF13519">
    <property type="entry name" value="VWA_2"/>
    <property type="match status" value="1"/>
</dbReference>
<dbReference type="InterPro" id="IPR002035">
    <property type="entry name" value="VWF_A"/>
</dbReference>